<dbReference type="Gene3D" id="1.40.20.10">
    <property type="entry name" value="CHAD domain"/>
    <property type="match status" value="1"/>
</dbReference>
<evidence type="ECO:0000259" key="1">
    <source>
        <dbReference type="SMART" id="SM00880"/>
    </source>
</evidence>
<gene>
    <name evidence="2" type="ORF">FZC78_12270</name>
</gene>
<accession>A0A5D4NS80</accession>
<dbReference type="EMBL" id="VTEI01000005">
    <property type="protein sequence ID" value="TYS16750.1"/>
    <property type="molecule type" value="Genomic_DNA"/>
</dbReference>
<dbReference type="InterPro" id="IPR037914">
    <property type="entry name" value="SpoVT-AbrB_sf"/>
</dbReference>
<comment type="caution">
    <text evidence="2">The sequence shown here is derived from an EMBL/GenBank/DDBJ whole genome shotgun (WGS) entry which is preliminary data.</text>
</comment>
<dbReference type="InterPro" id="IPR038186">
    <property type="entry name" value="CHAD_dom_sf"/>
</dbReference>
<dbReference type="AlphaFoldDB" id="A0A5D4NS80"/>
<sequence>MKRQFKKHFSHNSELKCFFYRLHFHYDFYKKWGSTTPISLSFWVFTFHVRENICNLTLKGSVTVKIISVTRIIDDMGRIVLPSNARKALNLEEDYLIMRIDNKKHHIKFSSSGRGKEVPIDESGRIPISPDYMNKLGWETGTEIGLFMQGEEGVLQGNAPSCVICGSNQALLLVKKTHVCEDCIHTGTEASAEKWSAVLNDLFQEYKQYCEAAVTFTNTEDVHKARTKGRRLRTLIQFIGIKKEHPLYKCLKEAHDILGKVREDDVFIDAFDKEAENNQYSELYRKFIQKAEEEREEHRNELKQKLPHIIDDEFSARWKTFSQDELKDCVYKLDIETALQKYEKEFSERVIKYQKIKDKKSDKGLDSLHSVRKKAKKLRYIYNFLDLVQSIDYSRKSRQYKKIQKDYGDIIDLRDWINETGSLGEDIQDDHDDVKKVRKQLNQRLKRLVKQVEL</sequence>
<proteinExistence type="predicted"/>
<dbReference type="Gene3D" id="2.10.260.10">
    <property type="match status" value="1"/>
</dbReference>
<name>A0A5D4NS80_9BACI</name>
<dbReference type="SMART" id="SM00880">
    <property type="entry name" value="CHAD"/>
    <property type="match status" value="1"/>
</dbReference>
<dbReference type="PANTHER" id="PTHR39339:SF1">
    <property type="entry name" value="CHAD DOMAIN-CONTAINING PROTEIN"/>
    <property type="match status" value="1"/>
</dbReference>
<evidence type="ECO:0000313" key="3">
    <source>
        <dbReference type="Proteomes" id="UP000322267"/>
    </source>
</evidence>
<dbReference type="PANTHER" id="PTHR39339">
    <property type="entry name" value="SLR1444 PROTEIN"/>
    <property type="match status" value="1"/>
</dbReference>
<reference evidence="2 3" key="1">
    <citation type="submission" date="2019-08" db="EMBL/GenBank/DDBJ databases">
        <title>Bacillus genomes from the desert of Cuatro Cienegas, Coahuila.</title>
        <authorList>
            <person name="Olmedo-Alvarez G."/>
        </authorList>
    </citation>
    <scope>NUCLEOTIDE SEQUENCE [LARGE SCALE GENOMIC DNA]</scope>
    <source>
        <strain evidence="2 3">CH34_1T</strain>
    </source>
</reference>
<evidence type="ECO:0000313" key="2">
    <source>
        <dbReference type="EMBL" id="TYS16750.1"/>
    </source>
</evidence>
<dbReference type="InterPro" id="IPR007899">
    <property type="entry name" value="CHAD_dom"/>
</dbReference>
<dbReference type="Pfam" id="PF05235">
    <property type="entry name" value="CHAD"/>
    <property type="match status" value="1"/>
</dbReference>
<dbReference type="OrthoDB" id="2958798at2"/>
<dbReference type="Proteomes" id="UP000322267">
    <property type="component" value="Unassembled WGS sequence"/>
</dbReference>
<dbReference type="SUPFAM" id="SSF89447">
    <property type="entry name" value="AbrB/MazE/MraZ-like"/>
    <property type="match status" value="1"/>
</dbReference>
<organism evidence="2 3">
    <name type="scientific">Rossellomorea vietnamensis</name>
    <dbReference type="NCBI Taxonomy" id="218284"/>
    <lineage>
        <taxon>Bacteria</taxon>
        <taxon>Bacillati</taxon>
        <taxon>Bacillota</taxon>
        <taxon>Bacilli</taxon>
        <taxon>Bacillales</taxon>
        <taxon>Bacillaceae</taxon>
        <taxon>Rossellomorea</taxon>
    </lineage>
</organism>
<feature type="domain" description="CHAD" evidence="1">
    <location>
        <begin position="202"/>
        <end position="452"/>
    </location>
</feature>
<protein>
    <submittedName>
        <fullName evidence="2">CHAD domain-containing protein</fullName>
    </submittedName>
</protein>